<name>A0ABV5UTV9_9MICC</name>
<evidence type="ECO:0000313" key="7">
    <source>
        <dbReference type="Proteomes" id="UP001589536"/>
    </source>
</evidence>
<dbReference type="EMBL" id="JBHMBH010000036">
    <property type="protein sequence ID" value="MFB9715612.1"/>
    <property type="molecule type" value="Genomic_DNA"/>
</dbReference>
<sequence length="191" mass="20500">MFTALLDTCVLWPSLQRDFLLSLAVEGLYRPIWSSAILDELEYHEHKKRVQRGAASSVAAELASHLVGQMRKAFEGSEVVGWEGLDGKYGLPDPDDEHLVAASVVGGAGAIITENVKDLPADKIPEGIAVISPQAFAYQTVALDPARALSAVTAISSRSGRNGPVISIDSILDILTSRYGMDEAVEILRTI</sequence>
<dbReference type="InterPro" id="IPR002716">
    <property type="entry name" value="PIN_dom"/>
</dbReference>
<dbReference type="SUPFAM" id="SSF88723">
    <property type="entry name" value="PIN domain-like"/>
    <property type="match status" value="1"/>
</dbReference>
<proteinExistence type="predicted"/>
<evidence type="ECO:0000256" key="2">
    <source>
        <dbReference type="ARBA" id="ARBA00022723"/>
    </source>
</evidence>
<dbReference type="Proteomes" id="UP001589536">
    <property type="component" value="Unassembled WGS sequence"/>
</dbReference>
<feature type="domain" description="PIN" evidence="5">
    <location>
        <begin position="4"/>
        <end position="117"/>
    </location>
</feature>
<comment type="caution">
    <text evidence="6">The sequence shown here is derived from an EMBL/GenBank/DDBJ whole genome shotgun (WGS) entry which is preliminary data.</text>
</comment>
<gene>
    <name evidence="6" type="ORF">ACFFPI_16035</name>
</gene>
<accession>A0ABV5UTV9</accession>
<keyword evidence="3" id="KW-0378">Hydrolase</keyword>
<dbReference type="Pfam" id="PF13470">
    <property type="entry name" value="PIN_3"/>
    <property type="match status" value="1"/>
</dbReference>
<organism evidence="6 7">
    <name type="scientific">Arthrobacter methylotrophus</name>
    <dbReference type="NCBI Taxonomy" id="121291"/>
    <lineage>
        <taxon>Bacteria</taxon>
        <taxon>Bacillati</taxon>
        <taxon>Actinomycetota</taxon>
        <taxon>Actinomycetes</taxon>
        <taxon>Micrococcales</taxon>
        <taxon>Micrococcaceae</taxon>
        <taxon>Arthrobacter</taxon>
    </lineage>
</organism>
<keyword evidence="1" id="KW-0540">Nuclease</keyword>
<evidence type="ECO:0000313" key="6">
    <source>
        <dbReference type="EMBL" id="MFB9715612.1"/>
    </source>
</evidence>
<evidence type="ECO:0000259" key="5">
    <source>
        <dbReference type="Pfam" id="PF13470"/>
    </source>
</evidence>
<keyword evidence="4" id="KW-0460">Magnesium</keyword>
<keyword evidence="7" id="KW-1185">Reference proteome</keyword>
<evidence type="ECO:0000256" key="1">
    <source>
        <dbReference type="ARBA" id="ARBA00022722"/>
    </source>
</evidence>
<reference evidence="6 7" key="1">
    <citation type="submission" date="2024-09" db="EMBL/GenBank/DDBJ databases">
        <authorList>
            <person name="Sun Q."/>
            <person name="Mori K."/>
        </authorList>
    </citation>
    <scope>NUCLEOTIDE SEQUENCE [LARGE SCALE GENOMIC DNA]</scope>
    <source>
        <strain evidence="6 7">JCM 13519</strain>
    </source>
</reference>
<protein>
    <submittedName>
        <fullName evidence="6">PIN domain-containing protein</fullName>
    </submittedName>
</protein>
<evidence type="ECO:0000256" key="4">
    <source>
        <dbReference type="ARBA" id="ARBA00022842"/>
    </source>
</evidence>
<dbReference type="RefSeq" id="WP_345050563.1">
    <property type="nucleotide sequence ID" value="NZ_BAABED010000001.1"/>
</dbReference>
<keyword evidence="2" id="KW-0479">Metal-binding</keyword>
<evidence type="ECO:0000256" key="3">
    <source>
        <dbReference type="ARBA" id="ARBA00022801"/>
    </source>
</evidence>
<dbReference type="InterPro" id="IPR029060">
    <property type="entry name" value="PIN-like_dom_sf"/>
</dbReference>